<sequence length="664" mass="69946">MDLYYPAPKKHFPHWAALDDYKYDPPAPRITLAGSLDPTTGIFYRTPEHPRLRTAQACEKCRTPFPTRRQCSGDHPACARCVARGLQCEYAKEGRVRGPNKPKSRANSTASSHPSPLSRTPAPLPPYGDDSLVNINIKRRRRATTMSSGGGVVKLEPLSSCLPLALPSSSSHHGGLDLPLAASKRFSLPASLSNSSSIPSSSSLHPLPLHTLSSAYDYHGAGYAESSTYADSAYTDSRRGSFDPSFASHPYLGHAPDVKVEGYEDAGYGHEAGVYYEPPSAPFHLEAGYAVDTPEHDFAVAMRTHGLDLAVSADGRSTSASSTRSARSHSASSGSSGPTSAVSGSYPLLRATYSPPRTQSHAYSSPHQMSSPAHSHYQTPPPPHSASAIGFVHSGSNYHSPTSHAGSSPMQRSPYASRPQSAYGEQGGGYPQDGGHYYQSAVYGGQPEQTAYADEEYEQLPYDPHGRYAQQHPAYVQEQQPYSSGGGYGSQRSVYDDAMDVDSAGVGASGTIRRTSALRGWVEPPSMPLTSSSSSSTAALGQTGIQHPHPQLSLRIPSVPTLSSVHSTSGYPSSTQRSLTLATEPLSPLSASGSMSGIPLSAASSSSSLAGLPTSASMGLVRTMSETGTRVMANPTSPSVNEAAMGAVTRTRARAATVSGFGGL</sequence>
<feature type="region of interest" description="Disordered" evidence="1">
    <location>
        <begin position="94"/>
        <end position="130"/>
    </location>
</feature>
<dbReference type="GO" id="GO:0008270">
    <property type="term" value="F:zinc ion binding"/>
    <property type="evidence" value="ECO:0007669"/>
    <property type="project" value="InterPro"/>
</dbReference>
<dbReference type="CDD" id="cd00067">
    <property type="entry name" value="GAL4"/>
    <property type="match status" value="1"/>
</dbReference>
<feature type="compositionally biased region" description="Polar residues" evidence="1">
    <location>
        <begin position="560"/>
        <end position="580"/>
    </location>
</feature>
<feature type="region of interest" description="Disordered" evidence="1">
    <location>
        <begin position="315"/>
        <end position="441"/>
    </location>
</feature>
<dbReference type="GO" id="GO:0000981">
    <property type="term" value="F:DNA-binding transcription factor activity, RNA polymerase II-specific"/>
    <property type="evidence" value="ECO:0007669"/>
    <property type="project" value="InterPro"/>
</dbReference>
<proteinExistence type="predicted"/>
<gene>
    <name evidence="3" type="ORF">C8F04DRAFT_359294</name>
</gene>
<dbReference type="InterPro" id="IPR036864">
    <property type="entry name" value="Zn2-C6_fun-type_DNA-bd_sf"/>
</dbReference>
<dbReference type="SUPFAM" id="SSF57701">
    <property type="entry name" value="Zn2/Cys6 DNA-binding domain"/>
    <property type="match status" value="1"/>
</dbReference>
<organism evidence="3 4">
    <name type="scientific">Mycena alexandri</name>
    <dbReference type="NCBI Taxonomy" id="1745969"/>
    <lineage>
        <taxon>Eukaryota</taxon>
        <taxon>Fungi</taxon>
        <taxon>Dikarya</taxon>
        <taxon>Basidiomycota</taxon>
        <taxon>Agaricomycotina</taxon>
        <taxon>Agaricomycetes</taxon>
        <taxon>Agaricomycetidae</taxon>
        <taxon>Agaricales</taxon>
        <taxon>Marasmiineae</taxon>
        <taxon>Mycenaceae</taxon>
        <taxon>Mycena</taxon>
    </lineage>
</organism>
<feature type="region of interest" description="Disordered" evidence="1">
    <location>
        <begin position="517"/>
        <end position="580"/>
    </location>
</feature>
<evidence type="ECO:0000259" key="2">
    <source>
        <dbReference type="SMART" id="SM00066"/>
    </source>
</evidence>
<dbReference type="SMART" id="SM00066">
    <property type="entry name" value="GAL4"/>
    <property type="match status" value="1"/>
</dbReference>
<dbReference type="InterPro" id="IPR001138">
    <property type="entry name" value="Zn2Cys6_DnaBD"/>
</dbReference>
<dbReference type="Proteomes" id="UP001218188">
    <property type="component" value="Unassembled WGS sequence"/>
</dbReference>
<reference evidence="3" key="1">
    <citation type="submission" date="2023-03" db="EMBL/GenBank/DDBJ databases">
        <title>Massive genome expansion in bonnet fungi (Mycena s.s.) driven by repeated elements and novel gene families across ecological guilds.</title>
        <authorList>
            <consortium name="Lawrence Berkeley National Laboratory"/>
            <person name="Harder C.B."/>
            <person name="Miyauchi S."/>
            <person name="Viragh M."/>
            <person name="Kuo A."/>
            <person name="Thoen E."/>
            <person name="Andreopoulos B."/>
            <person name="Lu D."/>
            <person name="Skrede I."/>
            <person name="Drula E."/>
            <person name="Henrissat B."/>
            <person name="Morin E."/>
            <person name="Kohler A."/>
            <person name="Barry K."/>
            <person name="LaButti K."/>
            <person name="Morin E."/>
            <person name="Salamov A."/>
            <person name="Lipzen A."/>
            <person name="Mereny Z."/>
            <person name="Hegedus B."/>
            <person name="Baldrian P."/>
            <person name="Stursova M."/>
            <person name="Weitz H."/>
            <person name="Taylor A."/>
            <person name="Grigoriev I.V."/>
            <person name="Nagy L.G."/>
            <person name="Martin F."/>
            <person name="Kauserud H."/>
        </authorList>
    </citation>
    <scope>NUCLEOTIDE SEQUENCE</scope>
    <source>
        <strain evidence="3">CBHHK200</strain>
    </source>
</reference>
<name>A0AAD6T2Y3_9AGAR</name>
<dbReference type="Gene3D" id="4.10.240.10">
    <property type="entry name" value="Zn(2)-C6 fungal-type DNA-binding domain"/>
    <property type="match status" value="1"/>
</dbReference>
<evidence type="ECO:0000313" key="4">
    <source>
        <dbReference type="Proteomes" id="UP001218188"/>
    </source>
</evidence>
<comment type="caution">
    <text evidence="3">The sequence shown here is derived from an EMBL/GenBank/DDBJ whole genome shotgun (WGS) entry which is preliminary data.</text>
</comment>
<accession>A0AAD6T2Y3</accession>
<dbReference type="Pfam" id="PF00172">
    <property type="entry name" value="Zn_clus"/>
    <property type="match status" value="1"/>
</dbReference>
<feature type="compositionally biased region" description="Low complexity" evidence="1">
    <location>
        <begin position="315"/>
        <end position="345"/>
    </location>
</feature>
<dbReference type="AlphaFoldDB" id="A0AAD6T2Y3"/>
<evidence type="ECO:0000256" key="1">
    <source>
        <dbReference type="SAM" id="MobiDB-lite"/>
    </source>
</evidence>
<feature type="domain" description="Zn(2)-C6 fungal-type" evidence="2">
    <location>
        <begin position="52"/>
        <end position="99"/>
    </location>
</feature>
<dbReference type="EMBL" id="JARJCM010000032">
    <property type="protein sequence ID" value="KAJ7038355.1"/>
    <property type="molecule type" value="Genomic_DNA"/>
</dbReference>
<feature type="compositionally biased region" description="Polar residues" evidence="1">
    <location>
        <begin position="394"/>
        <end position="411"/>
    </location>
</feature>
<protein>
    <recommendedName>
        <fullName evidence="2">Zn(2)-C6 fungal-type domain-containing protein</fullName>
    </recommendedName>
</protein>
<feature type="compositionally biased region" description="Polar residues" evidence="1">
    <location>
        <begin position="105"/>
        <end position="118"/>
    </location>
</feature>
<feature type="compositionally biased region" description="Polar residues" evidence="1">
    <location>
        <begin position="355"/>
        <end position="378"/>
    </location>
</feature>
<keyword evidence="4" id="KW-1185">Reference proteome</keyword>
<evidence type="ECO:0000313" key="3">
    <source>
        <dbReference type="EMBL" id="KAJ7038355.1"/>
    </source>
</evidence>